<sequence>MYVLDYCASLKTLAAKALIQYKTSIKTLPTLGRTLDRNLYYMSQPNTIAATTSSTNNRSETTTFSYNT</sequence>
<reference evidence="2" key="1">
    <citation type="submission" date="2022-11" db="UniProtKB">
        <authorList>
            <consortium name="WormBaseParasite"/>
        </authorList>
    </citation>
    <scope>IDENTIFICATION</scope>
</reference>
<accession>A0AC35GBV4</accession>
<dbReference type="WBParaSite" id="PS1159_v2.g3788.t1">
    <property type="protein sequence ID" value="PS1159_v2.g3788.t1"/>
    <property type="gene ID" value="PS1159_v2.g3788"/>
</dbReference>
<dbReference type="Proteomes" id="UP000887580">
    <property type="component" value="Unplaced"/>
</dbReference>
<proteinExistence type="predicted"/>
<organism evidence="1 2">
    <name type="scientific">Panagrolaimus sp. PS1159</name>
    <dbReference type="NCBI Taxonomy" id="55785"/>
    <lineage>
        <taxon>Eukaryota</taxon>
        <taxon>Metazoa</taxon>
        <taxon>Ecdysozoa</taxon>
        <taxon>Nematoda</taxon>
        <taxon>Chromadorea</taxon>
        <taxon>Rhabditida</taxon>
        <taxon>Tylenchina</taxon>
        <taxon>Panagrolaimomorpha</taxon>
        <taxon>Panagrolaimoidea</taxon>
        <taxon>Panagrolaimidae</taxon>
        <taxon>Panagrolaimus</taxon>
    </lineage>
</organism>
<protein>
    <submittedName>
        <fullName evidence="2">Uncharacterized protein</fullName>
    </submittedName>
</protein>
<evidence type="ECO:0000313" key="2">
    <source>
        <dbReference type="WBParaSite" id="PS1159_v2.g3788.t1"/>
    </source>
</evidence>
<name>A0AC35GBV4_9BILA</name>
<evidence type="ECO:0000313" key="1">
    <source>
        <dbReference type="Proteomes" id="UP000887580"/>
    </source>
</evidence>